<dbReference type="GO" id="GO:0005524">
    <property type="term" value="F:ATP binding"/>
    <property type="evidence" value="ECO:0007669"/>
    <property type="project" value="UniProtKB-KW"/>
</dbReference>
<keyword evidence="6" id="KW-0479">Metal-binding</keyword>
<dbReference type="Pfam" id="PF00271">
    <property type="entry name" value="Helicase_C"/>
    <property type="match status" value="1"/>
</dbReference>
<evidence type="ECO:0000259" key="8">
    <source>
        <dbReference type="PROSITE" id="PS50157"/>
    </source>
</evidence>
<dbReference type="OrthoDB" id="3151137at2759"/>
<feature type="compositionally biased region" description="Pro residues" evidence="7">
    <location>
        <begin position="1339"/>
        <end position="1363"/>
    </location>
</feature>
<dbReference type="PANTHER" id="PTHR13710:SF145">
    <property type="entry name" value="ATP-DEPENDENT DNA HELICASE"/>
    <property type="match status" value="1"/>
</dbReference>
<dbReference type="STRING" id="231916.A0A409WHM1"/>
<dbReference type="GO" id="GO:0006260">
    <property type="term" value="P:DNA replication"/>
    <property type="evidence" value="ECO:0007669"/>
    <property type="project" value="InterPro"/>
</dbReference>
<sequence>MFSNEVLQLFVDELSDDRKALLAVATVSHVFNDAARRHLFHAITLSSRSTLVEARAHVFIPMLPKVVKYIRVVHVHLRHPPESQVKRVLLELAQDGLIHTIDLTGIYPLKVSKPLLDFLHTPSVTQIHLSNIADISSKALLDHPGLRRLCVNQVTFEPGSPLCAVIPSVGEIEFEDTLVRENGLPPITQVTMELRSRECLKGLAALLALSVSSLRNLCLVIRQALPDATDINLGQLEVIRDVHVVFQLRFFTEGMPPLNLPQMFARHGPTNIRSIRVTLNHHCAVSFNGRRAQFERAFANLTGLFTRRSHPHLEQAAWSLVIDESFPLHPANVEHFRRRNDDLLRSAFERTRRSTFPRPQYQTPTIDILLAVYYPELHELTLDLCVLSPPTERIFEIFPQVKVAQLLWIKGVLYGHVYCGPSQLWVTSQVEHPIQSRSVGLSQARRALDAEKVLQFKRHAEGPHVLKRQADKLQRWQRIHAHPQRLRDFLVRPIENPVKALLHAKLPGDPSFMTTYSVNFLKAHPFMPTRCEKRRSLPTIEASFCILTMSPFPPELVERILSNLRQDTQSLASCAVVSWEFFTPAQRLLYQKVHLSTEDTMWPERLSHLVAVLDRVRPCIQDLSLDLQSIAVNLPLFASLMQALVRHPPPLRSIRLRVFGCPVRFDVSWTALFCLPDLEHISLAGFVSVPAALVAPGPHLERLSLYRVGVLGSSPGPDIEYRFSTSCSVTVLGVRLLNAECVQALQAVLQTHRSTIKHLTLWLSSRLEAEALPLLNRVDLGQLTSLVHLRLLIPATRRRRRIIPLLDVSGLLNEGHPTTITWMQFLLLSRVESFEDAFSEGLGPCPVASAISRPLHPRLKVTSWFMFDRPHSTVRQPPPHSVFQSQRRMSELMNFVFVAPIDVDVSRAPVAPNVTCCLFFNLLAPSFSSSIIDAMFPNELVRAFIEELKGDTETLVACSLVSSPFCEAAQSQLFHTISLCALRCSIEDRARELVVILPRVGRHIRAVHLELLGVAGTQLSRLLISLARLRGVNKIRVKGVFRLTVTAELITFLRLPTLASLDLTNLTNVPDSVVCHRSSLARIRLFGVVFQPSGQLCAVMPRSIEMTFGQEGHPDTEGLYPITKLSVNLRSLASVHLLNGILKRSIRSLTKLSLLVRMPRDHLFALQEIDLAQLTVLESLNLVLDLSLFRCPLLPLNQPLPSSFPISNLFNGHGQTNLSSIHVMFTTSYPAPFSIDRRSLRCARASLEGVFRLSAQPRLQDAACIMVIEPHAPVTSEQACLAVKYGRAAMHSAFGGGSFSDVPVTLVALAVLRDKWSLSAMPPRAKKKAATLDRYFRMPSPPPPQSCRVPPVLPPRPPPPPDPFSHLPTLDEEHPSVVEFVRRHRIRENMIHGRSFTSAELVLLWFDRNPTYGPGLGATRHQRLERALALQLRPPAIITFILETREAHTQPRLREHHMTRTVHLVLPRSPPATVWTTLILDVAVLANSLPSASLVFQLRQLQLEMWTEQEDEEEVERSAFPQRPVFAHVILFLSPKIGRSPPLAPLSSLHLLPGMQSTVENSPLAAPAEGDSQRTQPDETADYRCSCSRHPEPLSFASLEDMTMHQTLASSWTLSGEPLRFISQHLVDTPSLRAYSLAVDVYHGILVCLTCPAAIKMSSLSSHLKEQHDIKAAERPGQETTDILYELSVGPELPVFHGLPVAAIHGLPILPGVQCTECVACFGTVRSAKNHFRADHPGEKVPKDFPTKDVQRLKEGGLNNSYFPVIPYPVPALPQPPPDLKDLVKAQFPATPIYPAPLDDRNISPWLRATRWHLLLDGKESSELRALVAQPAPHEFQGLQSAVRHLLQNATSLIDQIPTLILQKLASPDPTVSIKNQPFKEMQNKQTLENYSLVVVRLMAMLLRGCPLGVPKDVDDAVAALKAALPDVESASTAVLSVVKALWTRPWRPTPSCRVTDPTIYCLALSTLQEGGQFAEPKLVTNPISRFEYCIRLVVVRLIVDHGDLEEGFQLYQPWVVERVESTFNTLRTHQHLASSLAFATMGGPMLWWIDAKRHRTLLYQGDVLHFHEVQDMIRFLEMRAKDMWEKDVLLSLPLAVTYDLIRDDLSNKQPGYSFLKDARNPCFSDPCLLINAILDTPELKSRFVSKHSGRQVVWNTFAMRAWLKSYAFFQLVELVIVQLTAGAASRGTEVTAMLISNTPTYPMRNLVAMGAFICLLVTYTKTSALSGMDKLIPHALSAFSSDLLIQDLAIARPFAQFLVSVCHPGDEAVLALYQQHIFVNNCKLFTTDEITDAFKAFSSKFTAVPLTVRSWRHLGIAWRRVLSPRLAELIDADDEDTPLALQSGHSRRTENRVYGISSAALSGAPEDVLPLYLEASTDWQLVCEVVPGGLGLPYSQATMDAFPGLVKDGRIAAREEDLPSVREYIDAKLADLKCLVQTQFDKVNARLDGQESSAVSSASSSALPPSSIALLPPPTSSPPPVAPANPPRASFTDGEILAAVRRLSGKPEAVFTSDVQRDAIRAALDLKNDMLVLMGTGSGKSMIFLVPAILDPSSITTVYFPLIALLDEFRQKLVPMEVPFEQYRPGVALAGTSPLVLISADATNQQHLRQELARVNAHVRPIVRQVVDEAHIPKCSEDFRPALRHLGDMRANFHCQVIVLSGTVPGAMEPAIRSSFAMRPDALVFRTTSNRPELVYSWMPPVEEGHMHLRITQLIAANLTLPSHRGLVFVPYTATGHLLQESLGFPFYHGGLQPNERRQIHTDWLEGTDPVIICTNAFGTGNDYAHVRLVVHAGNPIEMMSYIQEVSRAGRDGQPANCVLLPFAGRRQHHPPKAQDFAGNEYMRKALDGPPRCIRYLVTGFVDRKGTYCNSRPENERCSFCQKALAPRTSVKRAHDDAQPAHASTSLAEAFRPASLEAKRQKQERHNAEAEYVLRFRAALNVFQNQCAFCVFHGVVRAAHGLFQCPTLFKSGGVGQYIKWRAAIKYTHSASLCYMCHIPSADEQLHPPFTGRRDDCPHPDIVGLVVYGVLTDVELRGKAAAHFRISLPGALDALPWAGEHPIEGHQSNLTALFLWYVQHAFGDPLA</sequence>
<feature type="region of interest" description="Disordered" evidence="7">
    <location>
        <begin position="1560"/>
        <end position="1585"/>
    </location>
</feature>
<dbReference type="GO" id="GO:0043138">
    <property type="term" value="F:3'-5' DNA helicase activity"/>
    <property type="evidence" value="ECO:0007669"/>
    <property type="project" value="UniProtKB-EC"/>
</dbReference>
<evidence type="ECO:0000259" key="10">
    <source>
        <dbReference type="PROSITE" id="PS51194"/>
    </source>
</evidence>
<dbReference type="Pfam" id="PF00270">
    <property type="entry name" value="DEAD"/>
    <property type="match status" value="1"/>
</dbReference>
<dbReference type="InterPro" id="IPR014001">
    <property type="entry name" value="Helicase_ATP-bd"/>
</dbReference>
<dbReference type="EC" id="5.6.2.4" evidence="5"/>
<dbReference type="SUPFAM" id="SSF52540">
    <property type="entry name" value="P-loop containing nucleoside triphosphate hydrolases"/>
    <property type="match status" value="1"/>
</dbReference>
<dbReference type="SMART" id="SM00487">
    <property type="entry name" value="DEXDc"/>
    <property type="match status" value="1"/>
</dbReference>
<dbReference type="GO" id="GO:0008270">
    <property type="term" value="F:zinc ion binding"/>
    <property type="evidence" value="ECO:0007669"/>
    <property type="project" value="UniProtKB-KW"/>
</dbReference>
<keyword evidence="2" id="KW-0547">Nucleotide-binding</keyword>
<feature type="region of interest" description="Disordered" evidence="7">
    <location>
        <begin position="1339"/>
        <end position="1369"/>
    </location>
</feature>
<dbReference type="PANTHER" id="PTHR13710">
    <property type="entry name" value="DNA HELICASE RECQ FAMILY MEMBER"/>
    <property type="match status" value="1"/>
</dbReference>
<dbReference type="InterPro" id="IPR027417">
    <property type="entry name" value="P-loop_NTPase"/>
</dbReference>
<gene>
    <name evidence="11" type="ORF">CVT26_015835</name>
</gene>
<dbReference type="EMBL" id="NHYE01005066">
    <property type="protein sequence ID" value="PPQ78026.1"/>
    <property type="molecule type" value="Genomic_DNA"/>
</dbReference>
<dbReference type="Gene3D" id="3.40.50.300">
    <property type="entry name" value="P-loop containing nucleotide triphosphate hydrolases"/>
    <property type="match status" value="2"/>
</dbReference>
<proteinExistence type="inferred from homology"/>
<evidence type="ECO:0000256" key="4">
    <source>
        <dbReference type="ARBA" id="ARBA00034617"/>
    </source>
</evidence>
<dbReference type="PROSITE" id="PS51194">
    <property type="entry name" value="HELICASE_CTER"/>
    <property type="match status" value="1"/>
</dbReference>
<evidence type="ECO:0000313" key="12">
    <source>
        <dbReference type="Proteomes" id="UP000284706"/>
    </source>
</evidence>
<comment type="catalytic activity">
    <reaction evidence="4">
        <text>Couples ATP hydrolysis with the unwinding of duplex DNA by translocating in the 3'-5' direction.</text>
        <dbReference type="EC" id="5.6.2.4"/>
    </reaction>
</comment>
<keyword evidence="12" id="KW-1185">Reference proteome</keyword>
<protein>
    <recommendedName>
        <fullName evidence="5">DNA 3'-5' helicase</fullName>
        <ecNumber evidence="5">5.6.2.4</ecNumber>
    </recommendedName>
</protein>
<dbReference type="GO" id="GO:0000731">
    <property type="term" value="P:DNA synthesis involved in DNA repair"/>
    <property type="evidence" value="ECO:0007669"/>
    <property type="project" value="InterPro"/>
</dbReference>
<dbReference type="InterPro" id="IPR001650">
    <property type="entry name" value="Helicase_C-like"/>
</dbReference>
<evidence type="ECO:0000256" key="2">
    <source>
        <dbReference type="ARBA" id="ARBA00022741"/>
    </source>
</evidence>
<accession>A0A409WHM1</accession>
<evidence type="ECO:0000256" key="5">
    <source>
        <dbReference type="ARBA" id="ARBA00034808"/>
    </source>
</evidence>
<feature type="domain" description="C2H2-type" evidence="8">
    <location>
        <begin position="1713"/>
        <end position="1741"/>
    </location>
</feature>
<dbReference type="Pfam" id="PF12013">
    <property type="entry name" value="OrsD"/>
    <property type="match status" value="1"/>
</dbReference>
<feature type="domain" description="Helicase ATP-binding" evidence="9">
    <location>
        <begin position="2522"/>
        <end position="2683"/>
    </location>
</feature>
<dbReference type="GO" id="GO:0005694">
    <property type="term" value="C:chromosome"/>
    <property type="evidence" value="ECO:0007669"/>
    <property type="project" value="TreeGrafter"/>
</dbReference>
<dbReference type="InterPro" id="IPR022698">
    <property type="entry name" value="OrsD"/>
</dbReference>
<evidence type="ECO:0000256" key="1">
    <source>
        <dbReference type="ARBA" id="ARBA00005446"/>
    </source>
</evidence>
<dbReference type="GO" id="GO:0003676">
    <property type="term" value="F:nucleic acid binding"/>
    <property type="evidence" value="ECO:0007669"/>
    <property type="project" value="InterPro"/>
</dbReference>
<organism evidence="11 12">
    <name type="scientific">Gymnopilus dilepis</name>
    <dbReference type="NCBI Taxonomy" id="231916"/>
    <lineage>
        <taxon>Eukaryota</taxon>
        <taxon>Fungi</taxon>
        <taxon>Dikarya</taxon>
        <taxon>Basidiomycota</taxon>
        <taxon>Agaricomycotina</taxon>
        <taxon>Agaricomycetes</taxon>
        <taxon>Agaricomycetidae</taxon>
        <taxon>Agaricales</taxon>
        <taxon>Agaricineae</taxon>
        <taxon>Hymenogastraceae</taxon>
        <taxon>Gymnopilus</taxon>
    </lineage>
</organism>
<dbReference type="PROSITE" id="PS50157">
    <property type="entry name" value="ZINC_FINGER_C2H2_2"/>
    <property type="match status" value="1"/>
</dbReference>
<name>A0A409WHM1_9AGAR</name>
<dbReference type="PROSITE" id="PS00028">
    <property type="entry name" value="ZINC_FINGER_C2H2_1"/>
    <property type="match status" value="1"/>
</dbReference>
<keyword evidence="3" id="KW-0067">ATP-binding</keyword>
<feature type="compositionally biased region" description="Pro residues" evidence="7">
    <location>
        <begin position="2472"/>
        <end position="2487"/>
    </location>
</feature>
<keyword evidence="6" id="KW-0863">Zinc-finger</keyword>
<evidence type="ECO:0000256" key="3">
    <source>
        <dbReference type="ARBA" id="ARBA00022840"/>
    </source>
</evidence>
<reference evidence="11 12" key="1">
    <citation type="journal article" date="2018" name="Evol. Lett.">
        <title>Horizontal gene cluster transfer increased hallucinogenic mushroom diversity.</title>
        <authorList>
            <person name="Reynolds H.T."/>
            <person name="Vijayakumar V."/>
            <person name="Gluck-Thaler E."/>
            <person name="Korotkin H.B."/>
            <person name="Matheny P.B."/>
            <person name="Slot J.C."/>
        </authorList>
    </citation>
    <scope>NUCLEOTIDE SEQUENCE [LARGE SCALE GENOMIC DNA]</scope>
    <source>
        <strain evidence="11 12">SRW20</strain>
    </source>
</reference>
<evidence type="ECO:0000259" key="9">
    <source>
        <dbReference type="PROSITE" id="PS51192"/>
    </source>
</evidence>
<comment type="caution">
    <text evidence="11">The sequence shown here is derived from an EMBL/GenBank/DDBJ whole genome shotgun (WGS) entry which is preliminary data.</text>
</comment>
<dbReference type="InterPro" id="IPR011545">
    <property type="entry name" value="DEAD/DEAH_box_helicase_dom"/>
</dbReference>
<dbReference type="Pfam" id="PF04081">
    <property type="entry name" value="DNA_pol_delta_4"/>
    <property type="match status" value="1"/>
</dbReference>
<dbReference type="Proteomes" id="UP000284706">
    <property type="component" value="Unassembled WGS sequence"/>
</dbReference>
<comment type="similarity">
    <text evidence="1">Belongs to the helicase family. RecQ subfamily.</text>
</comment>
<feature type="region of interest" description="Disordered" evidence="7">
    <location>
        <begin position="2457"/>
        <end position="2489"/>
    </location>
</feature>
<dbReference type="GO" id="GO:0005634">
    <property type="term" value="C:nucleus"/>
    <property type="evidence" value="ECO:0007669"/>
    <property type="project" value="TreeGrafter"/>
</dbReference>
<evidence type="ECO:0000313" key="11">
    <source>
        <dbReference type="EMBL" id="PPQ78026.1"/>
    </source>
</evidence>
<dbReference type="PROSITE" id="PS51192">
    <property type="entry name" value="HELICASE_ATP_BIND_1"/>
    <property type="match status" value="1"/>
</dbReference>
<keyword evidence="6" id="KW-0862">Zinc</keyword>
<feature type="compositionally biased region" description="Low complexity" evidence="7">
    <location>
        <begin position="2457"/>
        <end position="2471"/>
    </location>
</feature>
<feature type="domain" description="Helicase C-terminal" evidence="10">
    <location>
        <begin position="2711"/>
        <end position="2859"/>
    </location>
</feature>
<dbReference type="SMART" id="SM00490">
    <property type="entry name" value="HELICc"/>
    <property type="match status" value="1"/>
</dbReference>
<dbReference type="InterPro" id="IPR013087">
    <property type="entry name" value="Znf_C2H2_type"/>
</dbReference>
<evidence type="ECO:0000256" key="7">
    <source>
        <dbReference type="SAM" id="MobiDB-lite"/>
    </source>
</evidence>
<dbReference type="InParanoid" id="A0A409WHM1"/>
<dbReference type="InterPro" id="IPR007218">
    <property type="entry name" value="DNA_pol_delta_4"/>
</dbReference>
<evidence type="ECO:0000256" key="6">
    <source>
        <dbReference type="PROSITE-ProRule" id="PRU00042"/>
    </source>
</evidence>